<evidence type="ECO:0000256" key="1">
    <source>
        <dbReference type="RuleBase" id="RU362006"/>
    </source>
</evidence>
<comment type="subcellular location">
    <subcellularLocation>
        <location evidence="1">Membrane</location>
        <topology evidence="1">Multi-pass membrane protein</topology>
    </subcellularLocation>
</comment>
<keyword evidence="1" id="KW-0472">Membrane</keyword>
<comment type="similarity">
    <text evidence="1">Belongs to the DP1 family.</text>
</comment>
<proteinExistence type="inferred from homology"/>
<feature type="compositionally biased region" description="Basic and acidic residues" evidence="2">
    <location>
        <begin position="296"/>
        <end position="308"/>
    </location>
</feature>
<keyword evidence="1" id="KW-1133">Transmembrane helix</keyword>
<dbReference type="PANTHER" id="PTHR12300">
    <property type="entry name" value="HVA22-LIKE PROTEINS"/>
    <property type="match status" value="1"/>
</dbReference>
<comment type="caution">
    <text evidence="1">Lacks conserved residue(s) required for the propagation of feature annotation.</text>
</comment>
<sequence length="390" mass="44125">MMGGFLSRVLLVICVFEFYFGFLEHENLWVAMRIVPERAGILFVVSLRNNALNFIYLLLVFDMVTVCRLAFGYAYPAYECYKTVELNKPEIEQLIFWCQYWILVALLTVLERFGDFTISWLPFYSEAKLMFFIYLWYPKTKGTSYIYGTFFKPYISQHENDIDRNLLELRARATDMVVVYFQKAASMGQNTFFDVLKYVASQSSSQKSRQRSPQEPQQPKQQQPQVQLQQQQQQPQKQAPPVMRRAASIAARQAAMVQQSQESKSAPSSPKIKRQVSAKAGSMASTKSAVAASTTKPDESTKKSEVKPAAEQVRTPATNADSPRSEPSAPPLPEAEGEDKMAIDEAGDAAESTEELDPELGVEETPMEETIRVTRTKLRRRTAAEDPAGN</sequence>
<comment type="caution">
    <text evidence="3">The sequence shown here is derived from an EMBL/GenBank/DDBJ whole genome shotgun (WGS) entry which is preliminary data.</text>
</comment>
<feature type="region of interest" description="Disordered" evidence="2">
    <location>
        <begin position="204"/>
        <end position="390"/>
    </location>
</feature>
<feature type="compositionally biased region" description="Acidic residues" evidence="2">
    <location>
        <begin position="345"/>
        <end position="367"/>
    </location>
</feature>
<feature type="transmembrane region" description="Helical" evidence="1">
    <location>
        <begin position="5"/>
        <end position="22"/>
    </location>
</feature>
<dbReference type="Pfam" id="PF03134">
    <property type="entry name" value="TB2_DP1_HVA22"/>
    <property type="match status" value="1"/>
</dbReference>
<accession>A0A5J9WHF9</accession>
<protein>
    <recommendedName>
        <fullName evidence="1">HVA22-like protein</fullName>
    </recommendedName>
</protein>
<dbReference type="Gramene" id="TVU47720">
    <property type="protein sequence ID" value="TVU47720"/>
    <property type="gene ID" value="EJB05_07329"/>
</dbReference>
<evidence type="ECO:0000313" key="5">
    <source>
        <dbReference type="Proteomes" id="UP000324897"/>
    </source>
</evidence>
<feature type="compositionally biased region" description="Polar residues" evidence="2">
    <location>
        <begin position="256"/>
        <end position="268"/>
    </location>
</feature>
<dbReference type="GO" id="GO:0016020">
    <property type="term" value="C:membrane"/>
    <property type="evidence" value="ECO:0007669"/>
    <property type="project" value="UniProtKB-SubCell"/>
</dbReference>
<dbReference type="OrthoDB" id="434647at2759"/>
<evidence type="ECO:0000313" key="3">
    <source>
        <dbReference type="EMBL" id="TVU47719.1"/>
    </source>
</evidence>
<feature type="compositionally biased region" description="Low complexity" evidence="2">
    <location>
        <begin position="204"/>
        <end position="255"/>
    </location>
</feature>
<dbReference type="AlphaFoldDB" id="A0A5J9WHF9"/>
<dbReference type="Gramene" id="TVU47719">
    <property type="protein sequence ID" value="TVU47719"/>
    <property type="gene ID" value="EJB05_07328"/>
</dbReference>
<dbReference type="EMBL" id="RWGY01000004">
    <property type="protein sequence ID" value="TVU47720.1"/>
    <property type="molecule type" value="Genomic_DNA"/>
</dbReference>
<gene>
    <name evidence="3" type="ORF">EJB05_07328</name>
    <name evidence="4" type="ORF">EJB05_07329</name>
</gene>
<dbReference type="Proteomes" id="UP000324897">
    <property type="component" value="Chromosome 5"/>
</dbReference>
<feature type="transmembrane region" description="Helical" evidence="1">
    <location>
        <begin position="94"/>
        <end position="110"/>
    </location>
</feature>
<evidence type="ECO:0000313" key="4">
    <source>
        <dbReference type="EMBL" id="TVU47720.1"/>
    </source>
</evidence>
<dbReference type="PANTHER" id="PTHR12300:SF98">
    <property type="entry name" value="HVA22-LIKE PROTEIN"/>
    <property type="match status" value="1"/>
</dbReference>
<feature type="transmembrane region" description="Helical" evidence="1">
    <location>
        <begin position="54"/>
        <end position="74"/>
    </location>
</feature>
<feature type="transmembrane region" description="Helical" evidence="1">
    <location>
        <begin position="117"/>
        <end position="137"/>
    </location>
</feature>
<dbReference type="InterPro" id="IPR004345">
    <property type="entry name" value="TB2_DP1_HVA22"/>
</dbReference>
<evidence type="ECO:0000256" key="2">
    <source>
        <dbReference type="SAM" id="MobiDB-lite"/>
    </source>
</evidence>
<dbReference type="EMBL" id="RWGY01000004">
    <property type="protein sequence ID" value="TVU47719.1"/>
    <property type="molecule type" value="Genomic_DNA"/>
</dbReference>
<feature type="compositionally biased region" description="Low complexity" evidence="2">
    <location>
        <begin position="282"/>
        <end position="295"/>
    </location>
</feature>
<organism evidence="3 5">
    <name type="scientific">Eragrostis curvula</name>
    <name type="common">weeping love grass</name>
    <dbReference type="NCBI Taxonomy" id="38414"/>
    <lineage>
        <taxon>Eukaryota</taxon>
        <taxon>Viridiplantae</taxon>
        <taxon>Streptophyta</taxon>
        <taxon>Embryophyta</taxon>
        <taxon>Tracheophyta</taxon>
        <taxon>Spermatophyta</taxon>
        <taxon>Magnoliopsida</taxon>
        <taxon>Liliopsida</taxon>
        <taxon>Poales</taxon>
        <taxon>Poaceae</taxon>
        <taxon>PACMAD clade</taxon>
        <taxon>Chloridoideae</taxon>
        <taxon>Eragrostideae</taxon>
        <taxon>Eragrostidinae</taxon>
        <taxon>Eragrostis</taxon>
    </lineage>
</organism>
<name>A0A5J9WHF9_9POAL</name>
<keyword evidence="1" id="KW-0812">Transmembrane</keyword>
<reference evidence="3 5" key="1">
    <citation type="journal article" date="2019" name="Sci. Rep.">
        <title>A high-quality genome of Eragrostis curvula grass provides insights into Poaceae evolution and supports new strategies to enhance forage quality.</title>
        <authorList>
            <person name="Carballo J."/>
            <person name="Santos B.A.C.M."/>
            <person name="Zappacosta D."/>
            <person name="Garbus I."/>
            <person name="Selva J.P."/>
            <person name="Gallo C.A."/>
            <person name="Diaz A."/>
            <person name="Albertini E."/>
            <person name="Caccamo M."/>
            <person name="Echenique V."/>
        </authorList>
    </citation>
    <scope>NUCLEOTIDE SEQUENCE [LARGE SCALE GENOMIC DNA]</scope>
    <source>
        <strain evidence="5">cv. Victoria</strain>
        <tissue evidence="3">Leaf</tissue>
    </source>
</reference>
<keyword evidence="5" id="KW-1185">Reference proteome</keyword>